<feature type="compositionally biased region" description="Basic and acidic residues" evidence="1">
    <location>
        <begin position="334"/>
        <end position="343"/>
    </location>
</feature>
<dbReference type="EMBL" id="JXXZ01000002">
    <property type="protein sequence ID" value="KJZ01794.1"/>
    <property type="molecule type" value="Genomic_DNA"/>
</dbReference>
<dbReference type="AlphaFoldDB" id="A0A0F4Q385"/>
<evidence type="ECO:0000256" key="1">
    <source>
        <dbReference type="SAM" id="MobiDB-lite"/>
    </source>
</evidence>
<gene>
    <name evidence="4" type="ORF">TW72_02275</name>
</gene>
<evidence type="ECO:0000313" key="5">
    <source>
        <dbReference type="Proteomes" id="UP000033664"/>
    </source>
</evidence>
<proteinExistence type="predicted"/>
<sequence length="581" mass="61872">MKQQQGFTLVSVMLLTVVAGVVVFTSLKDSIVQERLSGNFQKKVNARMMSERAVFAQAEKVQQQLHANPDADIDELVAQTEQAHSGSIHKGDLKYRAQLNKNGAGELEIAALGERYAGEAEANLVARYAVTSNGGYAPFNTAIVGCDGVLNSAGGNIDSYDSQQLDGQYGRDNASTQAHVKTISPNADIVVSGGSSTWGDVRATGNINITGAGFISGTVHANGDIDVSGGSSGDYTIPPGFPVKTRIGGDILAKGSVTYQGRHILGVVRAEQDVHFTPSFAVRNINNNGLAVLYGGNNTTEENNKDSIAGTNYKGAPYHQTVTVPAVPASNSEDPNHDPKDPDTNCDPYSLPSELAKLQQKLPRQGLNVTGWGNHAQFDDEQGRDSFGSIYMPTSTSILGRQYGSVYFLDDLIINGAELTIAKGDVVFYINGDFKLTTNGNSALNINEGASLTLFVQGKSQIQQSVNVLKKTLNSNKLPPFSLYSGYQDNSTATQCGGDFGVELSGTGQMYGTIYAPYSNVKFGASGELYGAIRGKRVSVCGDGDIHYDTALKKSQGGSLGGQRRVIFLGWQYKTPEELSP</sequence>
<keyword evidence="2" id="KW-0472">Membrane</keyword>
<name>A0A0F4Q385_9GAMM</name>
<feature type="domain" description="DUF7305" evidence="3">
    <location>
        <begin position="406"/>
        <end position="554"/>
    </location>
</feature>
<feature type="region of interest" description="Disordered" evidence="1">
    <location>
        <begin position="326"/>
        <end position="351"/>
    </location>
</feature>
<keyword evidence="5" id="KW-1185">Reference proteome</keyword>
<dbReference type="Pfam" id="PF23981">
    <property type="entry name" value="DUF7305"/>
    <property type="match status" value="1"/>
</dbReference>
<comment type="caution">
    <text evidence="4">The sequence shown here is derived from an EMBL/GenBank/DDBJ whole genome shotgun (WGS) entry which is preliminary data.</text>
</comment>
<keyword evidence="2" id="KW-0812">Transmembrane</keyword>
<evidence type="ECO:0000313" key="4">
    <source>
        <dbReference type="EMBL" id="KJZ01794.1"/>
    </source>
</evidence>
<protein>
    <recommendedName>
        <fullName evidence="3">DUF7305 domain-containing protein</fullName>
    </recommendedName>
</protein>
<dbReference type="GeneID" id="58227310"/>
<dbReference type="RefSeq" id="WP_045979195.1">
    <property type="nucleotide sequence ID" value="NZ_JXXY01000006.1"/>
</dbReference>
<dbReference type="OrthoDB" id="6145642at2"/>
<keyword evidence="2" id="KW-1133">Transmembrane helix</keyword>
<reference evidence="4 5" key="1">
    <citation type="journal article" date="2015" name="BMC Genomics">
        <title>Genome mining reveals unlocked bioactive potential of marine Gram-negative bacteria.</title>
        <authorList>
            <person name="Machado H."/>
            <person name="Sonnenschein E.C."/>
            <person name="Melchiorsen J."/>
            <person name="Gram L."/>
        </authorList>
    </citation>
    <scope>NUCLEOTIDE SEQUENCE [LARGE SCALE GENOMIC DNA]</scope>
    <source>
        <strain evidence="4 5">S3137</strain>
    </source>
</reference>
<dbReference type="InterPro" id="IPR055729">
    <property type="entry name" value="DUF7305"/>
</dbReference>
<organism evidence="4 5">
    <name type="scientific">Pseudoalteromonas ruthenica</name>
    <dbReference type="NCBI Taxonomy" id="151081"/>
    <lineage>
        <taxon>Bacteria</taxon>
        <taxon>Pseudomonadati</taxon>
        <taxon>Pseudomonadota</taxon>
        <taxon>Gammaproteobacteria</taxon>
        <taxon>Alteromonadales</taxon>
        <taxon>Pseudoalteromonadaceae</taxon>
        <taxon>Pseudoalteromonas</taxon>
    </lineage>
</organism>
<feature type="transmembrane region" description="Helical" evidence="2">
    <location>
        <begin position="7"/>
        <end position="27"/>
    </location>
</feature>
<dbReference type="PATRIC" id="fig|151081.8.peg.1632"/>
<evidence type="ECO:0000256" key="2">
    <source>
        <dbReference type="SAM" id="Phobius"/>
    </source>
</evidence>
<evidence type="ECO:0000259" key="3">
    <source>
        <dbReference type="Pfam" id="PF23981"/>
    </source>
</evidence>
<dbReference type="Proteomes" id="UP000033664">
    <property type="component" value="Unassembled WGS sequence"/>
</dbReference>
<accession>A0A0F4Q385</accession>
<dbReference type="eggNOG" id="COG4726">
    <property type="taxonomic scope" value="Bacteria"/>
</dbReference>